<feature type="transmembrane region" description="Helical" evidence="10">
    <location>
        <begin position="301"/>
        <end position="324"/>
    </location>
</feature>
<dbReference type="SMART" id="SM00086">
    <property type="entry name" value="PAC"/>
    <property type="match status" value="2"/>
</dbReference>
<keyword evidence="10" id="KW-0472">Membrane</keyword>
<dbReference type="Pfam" id="PF14827">
    <property type="entry name" value="dCache_3"/>
    <property type="match status" value="1"/>
</dbReference>
<proteinExistence type="predicted"/>
<dbReference type="InterPro" id="IPR001789">
    <property type="entry name" value="Sig_transdc_resp-reg_receiver"/>
</dbReference>
<organism evidence="15 16">
    <name type="scientific">Candidatus Desulfatifera sulfidica</name>
    <dbReference type="NCBI Taxonomy" id="2841691"/>
    <lineage>
        <taxon>Bacteria</taxon>
        <taxon>Pseudomonadati</taxon>
        <taxon>Thermodesulfobacteriota</taxon>
        <taxon>Desulfobulbia</taxon>
        <taxon>Desulfobulbales</taxon>
        <taxon>Desulfobulbaceae</taxon>
        <taxon>Candidatus Desulfatifera</taxon>
    </lineage>
</organism>
<dbReference type="SMART" id="SM00388">
    <property type="entry name" value="HisKA"/>
    <property type="match status" value="1"/>
</dbReference>
<dbReference type="PROSITE" id="PS50113">
    <property type="entry name" value="PAC"/>
    <property type="match status" value="1"/>
</dbReference>
<sequence length="995" mass="111237">MNSKWKVITLIMALILTSCVIFSSILIHNNQTECENHLAQQTKNVRELTGLMVNRDRQHYLSHFTNLLNNPSNPASMEIIHAFASGDREKLLSKSLKLYEVLQSENPYFSTLGWILPDNKVFLRTHDPERDDQHTVKYRKDIREANNTLQPNSGFDFCQYGLKFRLALPVSLDNRHIGVITIGIDETQLTKMIHDHLNIPSFLYIPSSIFQPIENTHNIFNQPDTHTHLHQGGVVTSPNIPDLNDMLTQVNLGLEPQEITHSGKNYFIIKAMELKSFDGEVHGVIYTAIDISAQKATTRRLLVTIILTTLIILPLSFIILFFSYDKLTREITSLNAALTDTNLHLEDQIRVRTAKIKEEFNARRDSEKSLRIAKEQWENTFDAIQDVITIQDSEMRIVRANTAAEKLFKRPQDKLVGLKCHEILHQLKAPCPDCPIPTTIADNSPHHAVIHYDCLNKTFDVTSAPIFDENEEVQHIVHVATDITQQVLNEKSLTRLATAIEQASETIVITSTTGLIEYVNPAFELSTGYCRAEALGQNVSILKSGKQNNLFYKQMWEQIASGHIWNGQLTNRKKDGTLYKEEMTISPVLDKSGSITNFVAVKRDVTREIALEKQLNHAMKMEAIGTLAGGIAHDFNNILSVILGYGNMILAGLTPESPLRDDIKQILQAGNRATDLVRQILTFSHQGEGTFQPTHIQEVLSETVTFLRSSLPATIEITTEIDQGCPSIMANPSQIHQVVMNLCTNAKQAMEGHAGTLSIQLQTMEIKEEGQVAACPTLPTGSYLLLSVDDTGSGMDQAQIERIFDPFYTTKEKEKGTGLGLAVVHGIIKKHRGEISVTSEPGLGTSFNIYLPTSGEAMPEYNHEVKDSELGGTEKVLLVDDEQPVLDIEQKILSSLGYQVTSCSSPIEAIKLFQKAPESWDLIITDMTMPILTGSALAQQLLKIRPDIPIILCTGYSENIDEQKAHQLGIKGYLTKPIEQQKLAGMLRDLLEPGR</sequence>
<dbReference type="PROSITE" id="PS50109">
    <property type="entry name" value="HIS_KIN"/>
    <property type="match status" value="1"/>
</dbReference>
<gene>
    <name evidence="15" type="ORF">H8E79_01545</name>
</gene>
<dbReference type="GO" id="GO:0005524">
    <property type="term" value="F:ATP binding"/>
    <property type="evidence" value="ECO:0007669"/>
    <property type="project" value="UniProtKB-KW"/>
</dbReference>
<dbReference type="Pfam" id="PF08448">
    <property type="entry name" value="PAS_4"/>
    <property type="match status" value="1"/>
</dbReference>
<dbReference type="SMART" id="SM00387">
    <property type="entry name" value="HATPase_c"/>
    <property type="match status" value="1"/>
</dbReference>
<dbReference type="SUPFAM" id="SSF47384">
    <property type="entry name" value="Homodimeric domain of signal transducing histidine kinase"/>
    <property type="match status" value="1"/>
</dbReference>
<comment type="caution">
    <text evidence="15">The sequence shown here is derived from an EMBL/GenBank/DDBJ whole genome shotgun (WGS) entry which is preliminary data.</text>
</comment>
<dbReference type="InterPro" id="IPR013767">
    <property type="entry name" value="PAS_fold"/>
</dbReference>
<dbReference type="SMART" id="SM00091">
    <property type="entry name" value="PAS"/>
    <property type="match status" value="2"/>
</dbReference>
<feature type="modified residue" description="4-aspartylphosphate" evidence="9">
    <location>
        <position position="926"/>
    </location>
</feature>
<dbReference type="SMART" id="SM00448">
    <property type="entry name" value="REC"/>
    <property type="match status" value="1"/>
</dbReference>
<feature type="domain" description="Response regulatory" evidence="12">
    <location>
        <begin position="875"/>
        <end position="991"/>
    </location>
</feature>
<dbReference type="InterPro" id="IPR000014">
    <property type="entry name" value="PAS"/>
</dbReference>
<evidence type="ECO:0000256" key="9">
    <source>
        <dbReference type="PROSITE-ProRule" id="PRU00169"/>
    </source>
</evidence>
<keyword evidence="3 9" id="KW-0597">Phosphoprotein</keyword>
<dbReference type="PROSITE" id="PS51257">
    <property type="entry name" value="PROKAR_LIPOPROTEIN"/>
    <property type="match status" value="1"/>
</dbReference>
<evidence type="ECO:0000256" key="1">
    <source>
        <dbReference type="ARBA" id="ARBA00000085"/>
    </source>
</evidence>
<evidence type="ECO:0000256" key="10">
    <source>
        <dbReference type="SAM" id="Phobius"/>
    </source>
</evidence>
<evidence type="ECO:0000256" key="7">
    <source>
        <dbReference type="ARBA" id="ARBA00022840"/>
    </source>
</evidence>
<dbReference type="InterPro" id="IPR035965">
    <property type="entry name" value="PAS-like_dom_sf"/>
</dbReference>
<dbReference type="Pfam" id="PF00512">
    <property type="entry name" value="HisKA"/>
    <property type="match status" value="1"/>
</dbReference>
<dbReference type="InterPro" id="IPR001610">
    <property type="entry name" value="PAC"/>
</dbReference>
<keyword evidence="6" id="KW-0418">Kinase</keyword>
<dbReference type="GO" id="GO:0006355">
    <property type="term" value="P:regulation of DNA-templated transcription"/>
    <property type="evidence" value="ECO:0007669"/>
    <property type="project" value="InterPro"/>
</dbReference>
<keyword evidence="5" id="KW-0547">Nucleotide-binding</keyword>
<dbReference type="InterPro" id="IPR003594">
    <property type="entry name" value="HATPase_dom"/>
</dbReference>
<dbReference type="Gene3D" id="3.30.565.10">
    <property type="entry name" value="Histidine kinase-like ATPase, C-terminal domain"/>
    <property type="match status" value="1"/>
</dbReference>
<dbReference type="Pfam" id="PF00072">
    <property type="entry name" value="Response_reg"/>
    <property type="match status" value="1"/>
</dbReference>
<keyword evidence="7" id="KW-0067">ATP-binding</keyword>
<protein>
    <recommendedName>
        <fullName evidence="2">histidine kinase</fullName>
        <ecNumber evidence="2">2.7.13.3</ecNumber>
    </recommendedName>
</protein>
<dbReference type="InterPro" id="IPR005467">
    <property type="entry name" value="His_kinase_dom"/>
</dbReference>
<dbReference type="PRINTS" id="PR00344">
    <property type="entry name" value="BCTRLSENSOR"/>
</dbReference>
<dbReference type="Gene3D" id="1.10.287.130">
    <property type="match status" value="1"/>
</dbReference>
<keyword evidence="8" id="KW-0902">Two-component regulatory system</keyword>
<dbReference type="CDD" id="cd00156">
    <property type="entry name" value="REC"/>
    <property type="match status" value="1"/>
</dbReference>
<reference evidence="15 16" key="1">
    <citation type="submission" date="2020-08" db="EMBL/GenBank/DDBJ databases">
        <title>Bridging the membrane lipid divide: bacteria of the FCB group superphylum have the potential to synthesize archaeal ether lipids.</title>
        <authorList>
            <person name="Villanueva L."/>
            <person name="Von Meijenfeldt F.A.B."/>
            <person name="Westbye A.B."/>
            <person name="Yadav S."/>
            <person name="Hopmans E.C."/>
            <person name="Dutilh B.E."/>
            <person name="Sinninghe Damste J.S."/>
        </authorList>
    </citation>
    <scope>NUCLEOTIDE SEQUENCE [LARGE SCALE GENOMIC DNA]</scope>
    <source>
        <strain evidence="15">NIOZ-UU81</strain>
    </source>
</reference>
<dbReference type="PROSITE" id="PS50112">
    <property type="entry name" value="PAS"/>
    <property type="match status" value="1"/>
</dbReference>
<dbReference type="InterPro" id="IPR004358">
    <property type="entry name" value="Sig_transdc_His_kin-like_C"/>
</dbReference>
<dbReference type="Pfam" id="PF00989">
    <property type="entry name" value="PAS"/>
    <property type="match status" value="1"/>
</dbReference>
<dbReference type="InterPro" id="IPR036890">
    <property type="entry name" value="HATPase_C_sf"/>
</dbReference>
<evidence type="ECO:0000256" key="3">
    <source>
        <dbReference type="ARBA" id="ARBA00022553"/>
    </source>
</evidence>
<dbReference type="InterPro" id="IPR000700">
    <property type="entry name" value="PAS-assoc_C"/>
</dbReference>
<dbReference type="InterPro" id="IPR036097">
    <property type="entry name" value="HisK_dim/P_sf"/>
</dbReference>
<keyword evidence="4" id="KW-0808">Transferase</keyword>
<dbReference type="PANTHER" id="PTHR43065">
    <property type="entry name" value="SENSOR HISTIDINE KINASE"/>
    <property type="match status" value="1"/>
</dbReference>
<keyword evidence="10" id="KW-0812">Transmembrane</keyword>
<name>A0A8J6N6Y2_9BACT</name>
<dbReference type="PROSITE" id="PS50110">
    <property type="entry name" value="RESPONSE_REGULATORY"/>
    <property type="match status" value="1"/>
</dbReference>
<dbReference type="InterPro" id="IPR013656">
    <property type="entry name" value="PAS_4"/>
</dbReference>
<dbReference type="EMBL" id="JACNLK010000018">
    <property type="protein sequence ID" value="MBC8207838.1"/>
    <property type="molecule type" value="Genomic_DNA"/>
</dbReference>
<dbReference type="GO" id="GO:0000155">
    <property type="term" value="F:phosphorelay sensor kinase activity"/>
    <property type="evidence" value="ECO:0007669"/>
    <property type="project" value="InterPro"/>
</dbReference>
<evidence type="ECO:0000259" key="13">
    <source>
        <dbReference type="PROSITE" id="PS50112"/>
    </source>
</evidence>
<dbReference type="EC" id="2.7.13.3" evidence="2"/>
<evidence type="ECO:0000259" key="14">
    <source>
        <dbReference type="PROSITE" id="PS50113"/>
    </source>
</evidence>
<evidence type="ECO:0000256" key="2">
    <source>
        <dbReference type="ARBA" id="ARBA00012438"/>
    </source>
</evidence>
<evidence type="ECO:0000256" key="4">
    <source>
        <dbReference type="ARBA" id="ARBA00022679"/>
    </source>
</evidence>
<keyword evidence="10" id="KW-1133">Transmembrane helix</keyword>
<dbReference type="AlphaFoldDB" id="A0A8J6N6Y2"/>
<dbReference type="InterPro" id="IPR011006">
    <property type="entry name" value="CheY-like_superfamily"/>
</dbReference>
<dbReference type="PANTHER" id="PTHR43065:SF42">
    <property type="entry name" value="TWO-COMPONENT SENSOR PPRA"/>
    <property type="match status" value="1"/>
</dbReference>
<accession>A0A8J6N6Y2</accession>
<evidence type="ECO:0000313" key="15">
    <source>
        <dbReference type="EMBL" id="MBC8207838.1"/>
    </source>
</evidence>
<dbReference type="SUPFAM" id="SSF52172">
    <property type="entry name" value="CheY-like"/>
    <property type="match status" value="1"/>
</dbReference>
<dbReference type="InterPro" id="IPR003661">
    <property type="entry name" value="HisK_dim/P_dom"/>
</dbReference>
<dbReference type="CDD" id="cd00082">
    <property type="entry name" value="HisKA"/>
    <property type="match status" value="1"/>
</dbReference>
<dbReference type="Gene3D" id="3.30.450.20">
    <property type="entry name" value="PAS domain"/>
    <property type="match status" value="2"/>
</dbReference>
<dbReference type="CDD" id="cd00130">
    <property type="entry name" value="PAS"/>
    <property type="match status" value="2"/>
</dbReference>
<dbReference type="Gene3D" id="3.40.50.2300">
    <property type="match status" value="1"/>
</dbReference>
<comment type="catalytic activity">
    <reaction evidence="1">
        <text>ATP + protein L-histidine = ADP + protein N-phospho-L-histidine.</text>
        <dbReference type="EC" id="2.7.13.3"/>
    </reaction>
</comment>
<evidence type="ECO:0000259" key="11">
    <source>
        <dbReference type="PROSITE" id="PS50109"/>
    </source>
</evidence>
<dbReference type="Proteomes" id="UP000599024">
    <property type="component" value="Unassembled WGS sequence"/>
</dbReference>
<dbReference type="NCBIfam" id="TIGR00229">
    <property type="entry name" value="sensory_box"/>
    <property type="match status" value="1"/>
</dbReference>
<evidence type="ECO:0000256" key="6">
    <source>
        <dbReference type="ARBA" id="ARBA00022777"/>
    </source>
</evidence>
<evidence type="ECO:0000256" key="5">
    <source>
        <dbReference type="ARBA" id="ARBA00022741"/>
    </source>
</evidence>
<evidence type="ECO:0000313" key="16">
    <source>
        <dbReference type="Proteomes" id="UP000599024"/>
    </source>
</evidence>
<feature type="domain" description="Histidine kinase" evidence="11">
    <location>
        <begin position="630"/>
        <end position="855"/>
    </location>
</feature>
<feature type="domain" description="PAC" evidence="14">
    <location>
        <begin position="563"/>
        <end position="617"/>
    </location>
</feature>
<feature type="domain" description="PAS" evidence="13">
    <location>
        <begin position="492"/>
        <end position="538"/>
    </location>
</feature>
<evidence type="ECO:0000259" key="12">
    <source>
        <dbReference type="PROSITE" id="PS50110"/>
    </source>
</evidence>
<feature type="transmembrane region" description="Helical" evidence="10">
    <location>
        <begin position="7"/>
        <end position="27"/>
    </location>
</feature>
<dbReference type="SUPFAM" id="SSF55785">
    <property type="entry name" value="PYP-like sensor domain (PAS domain)"/>
    <property type="match status" value="2"/>
</dbReference>
<evidence type="ECO:0000256" key="8">
    <source>
        <dbReference type="ARBA" id="ARBA00023012"/>
    </source>
</evidence>
<dbReference type="Pfam" id="PF02518">
    <property type="entry name" value="HATPase_c"/>
    <property type="match status" value="1"/>
</dbReference>
<dbReference type="InterPro" id="IPR029150">
    <property type="entry name" value="dCache_3"/>
</dbReference>
<dbReference type="SUPFAM" id="SSF55874">
    <property type="entry name" value="ATPase domain of HSP90 chaperone/DNA topoisomerase II/histidine kinase"/>
    <property type="match status" value="1"/>
</dbReference>